<dbReference type="AlphaFoldDB" id="A0A0V1JRQ9"/>
<evidence type="ECO:0000313" key="2">
    <source>
        <dbReference type="EMBL" id="KRZ33766.1"/>
    </source>
</evidence>
<gene>
    <name evidence="1" type="ORF">T4A_5673</name>
    <name evidence="2" type="ORF">T4B_14734</name>
    <name evidence="3" type="ORF">T4C_4750</name>
</gene>
<sequence length="106" mass="12275">MERIELEEYTSESGTYIYVVKNARNVGFFAFIFVFKDLVAFITAPESDCGVFSACPLRVSSARHHYSYQRRSSLPHSYNCVLSKHQNHYKTGEYPISIFQIESFES</sequence>
<protein>
    <submittedName>
        <fullName evidence="3">Uncharacterized protein</fullName>
    </submittedName>
</protein>
<evidence type="ECO:0000313" key="6">
    <source>
        <dbReference type="Proteomes" id="UP000054826"/>
    </source>
</evidence>
<dbReference type="Proteomes" id="UP000054805">
    <property type="component" value="Unassembled WGS sequence"/>
</dbReference>
<accession>A0A0V1JRQ9</accession>
<dbReference type="EMBL" id="JYDR01000032">
    <property type="protein sequence ID" value="KRY73659.1"/>
    <property type="molecule type" value="Genomic_DNA"/>
</dbReference>
<proteinExistence type="predicted"/>
<evidence type="ECO:0000313" key="3">
    <source>
        <dbReference type="EMBL" id="KRZ37620.1"/>
    </source>
</evidence>
<keyword evidence="5" id="KW-1185">Reference proteome</keyword>
<dbReference type="EMBL" id="JYDV01000056">
    <property type="protein sequence ID" value="KRZ37620.1"/>
    <property type="molecule type" value="Genomic_DNA"/>
</dbReference>
<dbReference type="Proteomes" id="UP000054826">
    <property type="component" value="Unassembled WGS sequence"/>
</dbReference>
<evidence type="ECO:0000313" key="5">
    <source>
        <dbReference type="Proteomes" id="UP000054805"/>
    </source>
</evidence>
<evidence type="ECO:0000313" key="1">
    <source>
        <dbReference type="EMBL" id="KRY73659.1"/>
    </source>
</evidence>
<name>A0A0V1JRQ9_TRIPS</name>
<reference evidence="4 5" key="1">
    <citation type="submission" date="2015-01" db="EMBL/GenBank/DDBJ databases">
        <title>Evolution of Trichinella species and genotypes.</title>
        <authorList>
            <person name="Korhonen P.K."/>
            <person name="Edoardo P."/>
            <person name="Giuseppe L.R."/>
            <person name="Gasser R.B."/>
        </authorList>
    </citation>
    <scope>NUCLEOTIDE SEQUENCE [LARGE SCALE GENOMIC DNA]</scope>
    <source>
        <strain evidence="1">ISS13</strain>
        <strain evidence="3">ISS176</strain>
        <strain evidence="2">ISS588</strain>
    </source>
</reference>
<evidence type="ECO:0000313" key="4">
    <source>
        <dbReference type="Proteomes" id="UP000054632"/>
    </source>
</evidence>
<comment type="caution">
    <text evidence="3">The sequence shown here is derived from an EMBL/GenBank/DDBJ whole genome shotgun (WGS) entry which is preliminary data.</text>
</comment>
<organism evidence="3 6">
    <name type="scientific">Trichinella pseudospiralis</name>
    <name type="common">Parasitic roundworm</name>
    <dbReference type="NCBI Taxonomy" id="6337"/>
    <lineage>
        <taxon>Eukaryota</taxon>
        <taxon>Metazoa</taxon>
        <taxon>Ecdysozoa</taxon>
        <taxon>Nematoda</taxon>
        <taxon>Enoplea</taxon>
        <taxon>Dorylaimia</taxon>
        <taxon>Trichinellida</taxon>
        <taxon>Trichinellidae</taxon>
        <taxon>Trichinella</taxon>
    </lineage>
</organism>
<dbReference type="Proteomes" id="UP000054632">
    <property type="component" value="Unassembled WGS sequence"/>
</dbReference>
<dbReference type="EMBL" id="JYDS01000007">
    <property type="protein sequence ID" value="KRZ33766.1"/>
    <property type="molecule type" value="Genomic_DNA"/>
</dbReference>